<dbReference type="RefSeq" id="WP_218673275.1">
    <property type="nucleotide sequence ID" value="NZ_FWYD01000035.1"/>
</dbReference>
<dbReference type="Gene3D" id="3.40.50.720">
    <property type="entry name" value="NAD(P)-binding Rossmann-like Domain"/>
    <property type="match status" value="1"/>
</dbReference>
<evidence type="ECO:0000259" key="2">
    <source>
        <dbReference type="Pfam" id="PF01408"/>
    </source>
</evidence>
<accession>A0A1W2ENQ9</accession>
<feature type="domain" description="GFO/IDH/MocA-like oxidoreductase" evidence="3">
    <location>
        <begin position="129"/>
        <end position="252"/>
    </location>
</feature>
<reference evidence="4 5" key="1">
    <citation type="submission" date="2017-04" db="EMBL/GenBank/DDBJ databases">
        <authorList>
            <person name="Afonso C.L."/>
            <person name="Miller P.J."/>
            <person name="Scott M.A."/>
            <person name="Spackman E."/>
            <person name="Goraichik I."/>
            <person name="Dimitrov K.M."/>
            <person name="Suarez D.L."/>
            <person name="Swayne D.E."/>
        </authorList>
    </citation>
    <scope>NUCLEOTIDE SEQUENCE [LARGE SCALE GENOMIC DNA]</scope>
    <source>
        <strain evidence="4 5">CGMCC 1.12644</strain>
    </source>
</reference>
<evidence type="ECO:0000256" key="1">
    <source>
        <dbReference type="ARBA" id="ARBA00023002"/>
    </source>
</evidence>
<dbReference type="PANTHER" id="PTHR43818:SF11">
    <property type="entry name" value="BCDNA.GH03377"/>
    <property type="match status" value="1"/>
</dbReference>
<organism evidence="4 5">
    <name type="scientific">Primorskyibacter flagellatus</name>
    <dbReference type="NCBI Taxonomy" id="1387277"/>
    <lineage>
        <taxon>Bacteria</taxon>
        <taxon>Pseudomonadati</taxon>
        <taxon>Pseudomonadota</taxon>
        <taxon>Alphaproteobacteria</taxon>
        <taxon>Rhodobacterales</taxon>
        <taxon>Roseobacteraceae</taxon>
        <taxon>Primorskyibacter</taxon>
    </lineage>
</organism>
<dbReference type="InterPro" id="IPR055170">
    <property type="entry name" value="GFO_IDH_MocA-like_dom"/>
</dbReference>
<evidence type="ECO:0000313" key="4">
    <source>
        <dbReference type="EMBL" id="SMD11330.1"/>
    </source>
</evidence>
<dbReference type="InterPro" id="IPR050463">
    <property type="entry name" value="Gfo/Idh/MocA_oxidrdct_glycsds"/>
</dbReference>
<dbReference type="SUPFAM" id="SSF51735">
    <property type="entry name" value="NAD(P)-binding Rossmann-fold domains"/>
    <property type="match status" value="1"/>
</dbReference>
<protein>
    <submittedName>
        <fullName evidence="4">Predicted dehydrogenase</fullName>
    </submittedName>
</protein>
<dbReference type="Gene3D" id="3.30.360.10">
    <property type="entry name" value="Dihydrodipicolinate Reductase, domain 2"/>
    <property type="match status" value="1"/>
</dbReference>
<sequence>MEKLKVGVVGLGKMGLSHFAMVNAHPDVKTIACDGAGFMVDVLSKNIDTPIYRDYDEMLAKEPLDAVVIATPSRLHAPMVTAALDKGLHVFCEKPFCLDWADSQRLTDAATQKNLVAQVGYHYRYVGAFREMKRLIDAGAIGRITHVLAEAYGPVVLRPKRTTWRTDKAEGGGCLYDYAAHPLNLLNWFFGAPDRVMGSHLGQVFSEGTDDEVFSTLRWNEGPTAQLSVNWSDESHRKMSTKINIIGTNGRLYADRQECQAYLRKPVDGLEGYDEGWTVKYTTELTEDRWFYLRGEEYSGQLDDFICAARDGKAQALENGFASATETDQTMAMIIENAETGTAVGEARTGAPQPAKKRGWFGR</sequence>
<dbReference type="SUPFAM" id="SSF55347">
    <property type="entry name" value="Glyceraldehyde-3-phosphate dehydrogenase-like, C-terminal domain"/>
    <property type="match status" value="1"/>
</dbReference>
<proteinExistence type="predicted"/>
<evidence type="ECO:0000313" key="5">
    <source>
        <dbReference type="Proteomes" id="UP000192330"/>
    </source>
</evidence>
<keyword evidence="1" id="KW-0560">Oxidoreductase</keyword>
<dbReference type="InterPro" id="IPR000683">
    <property type="entry name" value="Gfo/Idh/MocA-like_OxRdtase_N"/>
</dbReference>
<dbReference type="Pfam" id="PF01408">
    <property type="entry name" value="GFO_IDH_MocA"/>
    <property type="match status" value="1"/>
</dbReference>
<dbReference type="AlphaFoldDB" id="A0A1W2ENQ9"/>
<gene>
    <name evidence="4" type="ORF">SAMN06295998_1353</name>
</gene>
<dbReference type="STRING" id="1387277.SAMN06295998_1353"/>
<dbReference type="Pfam" id="PF22725">
    <property type="entry name" value="GFO_IDH_MocA_C3"/>
    <property type="match status" value="1"/>
</dbReference>
<dbReference type="GO" id="GO:0000166">
    <property type="term" value="F:nucleotide binding"/>
    <property type="evidence" value="ECO:0007669"/>
    <property type="project" value="InterPro"/>
</dbReference>
<dbReference type="PANTHER" id="PTHR43818">
    <property type="entry name" value="BCDNA.GH03377"/>
    <property type="match status" value="1"/>
</dbReference>
<dbReference type="Proteomes" id="UP000192330">
    <property type="component" value="Unassembled WGS sequence"/>
</dbReference>
<evidence type="ECO:0000259" key="3">
    <source>
        <dbReference type="Pfam" id="PF22725"/>
    </source>
</evidence>
<dbReference type="InterPro" id="IPR036291">
    <property type="entry name" value="NAD(P)-bd_dom_sf"/>
</dbReference>
<name>A0A1W2ENQ9_9RHOB</name>
<dbReference type="EMBL" id="FWYD01000035">
    <property type="protein sequence ID" value="SMD11330.1"/>
    <property type="molecule type" value="Genomic_DNA"/>
</dbReference>
<feature type="domain" description="Gfo/Idh/MocA-like oxidoreductase N-terminal" evidence="2">
    <location>
        <begin position="4"/>
        <end position="121"/>
    </location>
</feature>
<keyword evidence="5" id="KW-1185">Reference proteome</keyword>
<dbReference type="GO" id="GO:0016491">
    <property type="term" value="F:oxidoreductase activity"/>
    <property type="evidence" value="ECO:0007669"/>
    <property type="project" value="UniProtKB-KW"/>
</dbReference>